<name>A0ABY2TXJ8_9PSED</name>
<proteinExistence type="predicted"/>
<feature type="non-terminal residue" evidence="1">
    <location>
        <position position="67"/>
    </location>
</feature>
<dbReference type="SUPFAM" id="SSF53649">
    <property type="entry name" value="Alkaline phosphatase-like"/>
    <property type="match status" value="1"/>
</dbReference>
<dbReference type="InterPro" id="IPR017850">
    <property type="entry name" value="Alkaline_phosphatase_core_sf"/>
</dbReference>
<accession>A0ABY2TXJ8</accession>
<dbReference type="InterPro" id="IPR002591">
    <property type="entry name" value="Phosphodiest/P_Trfase"/>
</dbReference>
<gene>
    <name evidence="1" type="ORF">FEM54_33115</name>
</gene>
<evidence type="ECO:0000313" key="2">
    <source>
        <dbReference type="Proteomes" id="UP000304941"/>
    </source>
</evidence>
<keyword evidence="2" id="KW-1185">Reference proteome</keyword>
<dbReference type="Pfam" id="PF01663">
    <property type="entry name" value="Phosphodiest"/>
    <property type="match status" value="1"/>
</dbReference>
<evidence type="ECO:0000313" key="1">
    <source>
        <dbReference type="EMBL" id="TLG85365.1"/>
    </source>
</evidence>
<dbReference type="EMBL" id="VBVZ01001044">
    <property type="protein sequence ID" value="TLG85365.1"/>
    <property type="molecule type" value="Genomic_DNA"/>
</dbReference>
<dbReference type="Gene3D" id="3.40.720.10">
    <property type="entry name" value="Alkaline Phosphatase, subunit A"/>
    <property type="match status" value="1"/>
</dbReference>
<reference evidence="1 2" key="1">
    <citation type="submission" date="2019-05" db="EMBL/GenBank/DDBJ databases">
        <title>Pseudomonas edaphica sp. nov., isolated from rhizospheric soil of Cistus ladanifer L. in Spain.</title>
        <authorList>
            <person name="Peix A."/>
        </authorList>
    </citation>
    <scope>NUCLEOTIDE SEQUENCE [LARGE SCALE GENOMIC DNA]</scope>
    <source>
        <strain evidence="1 2">RD25</strain>
    </source>
</reference>
<organism evidence="1 2">
    <name type="scientific">Pseudomonas edaphica</name>
    <dbReference type="NCBI Taxonomy" id="2006980"/>
    <lineage>
        <taxon>Bacteria</taxon>
        <taxon>Pseudomonadati</taxon>
        <taxon>Pseudomonadota</taxon>
        <taxon>Gammaproteobacteria</taxon>
        <taxon>Pseudomonadales</taxon>
        <taxon>Pseudomonadaceae</taxon>
        <taxon>Pseudomonas</taxon>
    </lineage>
</organism>
<sequence>MRSEQPLLLINVVGLTPSLLGEATPQINALLKTAKMASLQPVFPAVTSTVQASILTGAPPSQHGIVG</sequence>
<protein>
    <submittedName>
        <fullName evidence="1">Alkaline phosphatase family protein</fullName>
    </submittedName>
</protein>
<dbReference type="RefSeq" id="WP_138454345.1">
    <property type="nucleotide sequence ID" value="NZ_VBVZ01001044.1"/>
</dbReference>
<comment type="caution">
    <text evidence="1">The sequence shown here is derived from an EMBL/GenBank/DDBJ whole genome shotgun (WGS) entry which is preliminary data.</text>
</comment>
<dbReference type="Proteomes" id="UP000304941">
    <property type="component" value="Unassembled WGS sequence"/>
</dbReference>